<accession>A0AAD9Q2H8</accession>
<reference evidence="2" key="1">
    <citation type="journal article" date="2023" name="G3 (Bethesda)">
        <title>Whole genome assembly and annotation of the endangered Caribbean coral Acropora cervicornis.</title>
        <authorList>
            <person name="Selwyn J.D."/>
            <person name="Vollmer S.V."/>
        </authorList>
    </citation>
    <scope>NUCLEOTIDE SEQUENCE</scope>
    <source>
        <strain evidence="2">K2</strain>
    </source>
</reference>
<protein>
    <recommendedName>
        <fullName evidence="1">Winged helix-turn helix domain-containing protein</fullName>
    </recommendedName>
</protein>
<dbReference type="InterPro" id="IPR025959">
    <property type="entry name" value="Winged_HTH_dom"/>
</dbReference>
<comment type="caution">
    <text evidence="2">The sequence shown here is derived from an EMBL/GenBank/DDBJ whole genome shotgun (WGS) entry which is preliminary data.</text>
</comment>
<dbReference type="EMBL" id="JARQWQ010000076">
    <property type="protein sequence ID" value="KAK2553538.1"/>
    <property type="molecule type" value="Genomic_DNA"/>
</dbReference>
<name>A0AAD9Q2H8_ACRCE</name>
<proteinExistence type="predicted"/>
<dbReference type="Pfam" id="PF13592">
    <property type="entry name" value="HTH_33"/>
    <property type="match status" value="1"/>
</dbReference>
<feature type="domain" description="Winged helix-turn helix" evidence="1">
    <location>
        <begin position="38"/>
        <end position="83"/>
    </location>
</feature>
<evidence type="ECO:0000259" key="1">
    <source>
        <dbReference type="Pfam" id="PF13592"/>
    </source>
</evidence>
<dbReference type="AlphaFoldDB" id="A0AAD9Q2H8"/>
<reference evidence="2" key="2">
    <citation type="journal article" date="2023" name="Science">
        <title>Genomic signatures of disease resistance in endangered staghorn corals.</title>
        <authorList>
            <person name="Vollmer S.V."/>
            <person name="Selwyn J.D."/>
            <person name="Despard B.A."/>
            <person name="Roesel C.L."/>
        </authorList>
    </citation>
    <scope>NUCLEOTIDE SEQUENCE</scope>
    <source>
        <strain evidence="2">K2</strain>
    </source>
</reference>
<evidence type="ECO:0000313" key="3">
    <source>
        <dbReference type="Proteomes" id="UP001249851"/>
    </source>
</evidence>
<gene>
    <name evidence="2" type="ORF">P5673_025023</name>
</gene>
<keyword evidence="3" id="KW-1185">Reference proteome</keyword>
<dbReference type="Proteomes" id="UP001249851">
    <property type="component" value="Unassembled WGS sequence"/>
</dbReference>
<sequence length="140" mass="16041">MTGSVLAYKDGRPVGTTTLHQHKEYILLEAIVNEPVTRLHQLATTIQEQTGSEFDISTLCRALHRLGFTNKKVREIAAQRRDDLHAQDRCLSRKYGYSLKGQRAEVRRIKMSNRRTTVISAIRYDGYLAVRVLQPGQKFN</sequence>
<evidence type="ECO:0000313" key="2">
    <source>
        <dbReference type="EMBL" id="KAK2553538.1"/>
    </source>
</evidence>
<organism evidence="2 3">
    <name type="scientific">Acropora cervicornis</name>
    <name type="common">Staghorn coral</name>
    <dbReference type="NCBI Taxonomy" id="6130"/>
    <lineage>
        <taxon>Eukaryota</taxon>
        <taxon>Metazoa</taxon>
        <taxon>Cnidaria</taxon>
        <taxon>Anthozoa</taxon>
        <taxon>Hexacorallia</taxon>
        <taxon>Scleractinia</taxon>
        <taxon>Astrocoeniina</taxon>
        <taxon>Acroporidae</taxon>
        <taxon>Acropora</taxon>
    </lineage>
</organism>